<evidence type="ECO:0000313" key="2">
    <source>
        <dbReference type="Proteomes" id="UP000683360"/>
    </source>
</evidence>
<gene>
    <name evidence="1" type="ORF">MEDL_15112</name>
</gene>
<dbReference type="AlphaFoldDB" id="A0A8S3R073"/>
<keyword evidence="2" id="KW-1185">Reference proteome</keyword>
<name>A0A8S3R073_MYTED</name>
<comment type="caution">
    <text evidence="1">The sequence shown here is derived from an EMBL/GenBank/DDBJ whole genome shotgun (WGS) entry which is preliminary data.</text>
</comment>
<sequence>MNQGKSRCRNCLIEQLPTQICLLVGLCYKILRFEHLIDEPKCGWKSELHDTELDIASDIQGSDVLQDKRTTIKKLNISPRTTTYGLSKRNKNGSSTIEESKRWNRLSRIERVVFDKFPSFLRRIIKMHYTPSQMYSQIAKILAILQKLSKEA</sequence>
<dbReference type="EMBL" id="CAJPWZ010000749">
    <property type="protein sequence ID" value="CAG2200457.1"/>
    <property type="molecule type" value="Genomic_DNA"/>
</dbReference>
<evidence type="ECO:0000313" key="1">
    <source>
        <dbReference type="EMBL" id="CAG2200457.1"/>
    </source>
</evidence>
<organism evidence="1 2">
    <name type="scientific">Mytilus edulis</name>
    <name type="common">Blue mussel</name>
    <dbReference type="NCBI Taxonomy" id="6550"/>
    <lineage>
        <taxon>Eukaryota</taxon>
        <taxon>Metazoa</taxon>
        <taxon>Spiralia</taxon>
        <taxon>Lophotrochozoa</taxon>
        <taxon>Mollusca</taxon>
        <taxon>Bivalvia</taxon>
        <taxon>Autobranchia</taxon>
        <taxon>Pteriomorphia</taxon>
        <taxon>Mytilida</taxon>
        <taxon>Mytiloidea</taxon>
        <taxon>Mytilidae</taxon>
        <taxon>Mytilinae</taxon>
        <taxon>Mytilus</taxon>
    </lineage>
</organism>
<accession>A0A8S3R073</accession>
<proteinExistence type="predicted"/>
<reference evidence="1" key="1">
    <citation type="submission" date="2021-03" db="EMBL/GenBank/DDBJ databases">
        <authorList>
            <person name="Bekaert M."/>
        </authorList>
    </citation>
    <scope>NUCLEOTIDE SEQUENCE</scope>
</reference>
<dbReference type="Proteomes" id="UP000683360">
    <property type="component" value="Unassembled WGS sequence"/>
</dbReference>
<protein>
    <submittedName>
        <fullName evidence="1">Uncharacterized protein</fullName>
    </submittedName>
</protein>